<protein>
    <recommendedName>
        <fullName evidence="4">Energy transducer TonB</fullName>
    </recommendedName>
</protein>
<evidence type="ECO:0000313" key="2">
    <source>
        <dbReference type="EMBL" id="GAA0716654.1"/>
    </source>
</evidence>
<dbReference type="Proteomes" id="UP001501523">
    <property type="component" value="Unassembled WGS sequence"/>
</dbReference>
<evidence type="ECO:0000256" key="1">
    <source>
        <dbReference type="SAM" id="SignalP"/>
    </source>
</evidence>
<evidence type="ECO:0000313" key="3">
    <source>
        <dbReference type="Proteomes" id="UP001501523"/>
    </source>
</evidence>
<dbReference type="EMBL" id="BAAAEU010000010">
    <property type="protein sequence ID" value="GAA0716654.1"/>
    <property type="molecule type" value="Genomic_DNA"/>
</dbReference>
<dbReference type="Gene3D" id="3.30.1150.10">
    <property type="match status" value="1"/>
</dbReference>
<feature type="chain" id="PRO_5046294073" description="Energy transducer TonB" evidence="1">
    <location>
        <begin position="20"/>
        <end position="147"/>
    </location>
</feature>
<accession>A0ABN1IL92</accession>
<sequence>MLRRSVAVIALVCCATAAAQSVDQTPRTVVPEKLASYWVMIKSSVEANAPNYGKNIQQPGCATVSFVVEKDGSTSAIKVQRVAPEGDLGKVAASAAATMKFVPSVVNAGRDRVFSWLIFPFNLPADPAERTAVMQKCQIEKLSWKDH</sequence>
<proteinExistence type="predicted"/>
<keyword evidence="3" id="KW-1185">Reference proteome</keyword>
<evidence type="ECO:0008006" key="4">
    <source>
        <dbReference type="Google" id="ProtNLM"/>
    </source>
</evidence>
<organism evidence="2 3">
    <name type="scientific">Dokdonella soli</name>
    <dbReference type="NCBI Taxonomy" id="529810"/>
    <lineage>
        <taxon>Bacteria</taxon>
        <taxon>Pseudomonadati</taxon>
        <taxon>Pseudomonadota</taxon>
        <taxon>Gammaproteobacteria</taxon>
        <taxon>Lysobacterales</taxon>
        <taxon>Rhodanobacteraceae</taxon>
        <taxon>Dokdonella</taxon>
    </lineage>
</organism>
<gene>
    <name evidence="2" type="ORF">GCM10009105_23250</name>
</gene>
<dbReference type="SUPFAM" id="SSF74653">
    <property type="entry name" value="TolA/TonB C-terminal domain"/>
    <property type="match status" value="1"/>
</dbReference>
<comment type="caution">
    <text evidence="2">The sequence shown here is derived from an EMBL/GenBank/DDBJ whole genome shotgun (WGS) entry which is preliminary data.</text>
</comment>
<reference evidence="2 3" key="1">
    <citation type="journal article" date="2019" name="Int. J. Syst. Evol. Microbiol.">
        <title>The Global Catalogue of Microorganisms (GCM) 10K type strain sequencing project: providing services to taxonomists for standard genome sequencing and annotation.</title>
        <authorList>
            <consortium name="The Broad Institute Genomics Platform"/>
            <consortium name="The Broad Institute Genome Sequencing Center for Infectious Disease"/>
            <person name="Wu L."/>
            <person name="Ma J."/>
        </authorList>
    </citation>
    <scope>NUCLEOTIDE SEQUENCE [LARGE SCALE GENOMIC DNA]</scope>
    <source>
        <strain evidence="2 3">JCM 15421</strain>
    </source>
</reference>
<feature type="signal peptide" evidence="1">
    <location>
        <begin position="1"/>
        <end position="19"/>
    </location>
</feature>
<name>A0ABN1IL92_9GAMM</name>
<keyword evidence="1" id="KW-0732">Signal</keyword>